<dbReference type="AlphaFoldDB" id="A0A0A9B9X4"/>
<proteinExistence type="predicted"/>
<sequence length="19" mass="2282">MIRCIHPRLCKENPLFVPD</sequence>
<protein>
    <submittedName>
        <fullName evidence="1">Uncharacterized protein</fullName>
    </submittedName>
</protein>
<evidence type="ECO:0000313" key="1">
    <source>
        <dbReference type="EMBL" id="JAD60779.1"/>
    </source>
</evidence>
<organism evidence="1">
    <name type="scientific">Arundo donax</name>
    <name type="common">Giant reed</name>
    <name type="synonym">Donax arundinaceus</name>
    <dbReference type="NCBI Taxonomy" id="35708"/>
    <lineage>
        <taxon>Eukaryota</taxon>
        <taxon>Viridiplantae</taxon>
        <taxon>Streptophyta</taxon>
        <taxon>Embryophyta</taxon>
        <taxon>Tracheophyta</taxon>
        <taxon>Spermatophyta</taxon>
        <taxon>Magnoliopsida</taxon>
        <taxon>Liliopsida</taxon>
        <taxon>Poales</taxon>
        <taxon>Poaceae</taxon>
        <taxon>PACMAD clade</taxon>
        <taxon>Arundinoideae</taxon>
        <taxon>Arundineae</taxon>
        <taxon>Arundo</taxon>
    </lineage>
</organism>
<reference evidence="1" key="2">
    <citation type="journal article" date="2015" name="Data Brief">
        <title>Shoot transcriptome of the giant reed, Arundo donax.</title>
        <authorList>
            <person name="Barrero R.A."/>
            <person name="Guerrero F.D."/>
            <person name="Moolhuijzen P."/>
            <person name="Goolsby J.A."/>
            <person name="Tidwell J."/>
            <person name="Bellgard S.E."/>
            <person name="Bellgard M.I."/>
        </authorList>
    </citation>
    <scope>NUCLEOTIDE SEQUENCE</scope>
    <source>
        <tissue evidence="1">Shoot tissue taken approximately 20 cm above the soil surface</tissue>
    </source>
</reference>
<accession>A0A0A9B9X4</accession>
<reference evidence="1" key="1">
    <citation type="submission" date="2014-09" db="EMBL/GenBank/DDBJ databases">
        <authorList>
            <person name="Magalhaes I.L.F."/>
            <person name="Oliveira U."/>
            <person name="Santos F.R."/>
            <person name="Vidigal T.H.D.A."/>
            <person name="Brescovit A.D."/>
            <person name="Santos A.J."/>
        </authorList>
    </citation>
    <scope>NUCLEOTIDE SEQUENCE</scope>
    <source>
        <tissue evidence="1">Shoot tissue taken approximately 20 cm above the soil surface</tissue>
    </source>
</reference>
<dbReference type="EMBL" id="GBRH01237116">
    <property type="protein sequence ID" value="JAD60779.1"/>
    <property type="molecule type" value="Transcribed_RNA"/>
</dbReference>
<name>A0A0A9B9X4_ARUDO</name>